<name>A0A7W9T647_9BACT</name>
<evidence type="ECO:0000313" key="1">
    <source>
        <dbReference type="EMBL" id="MBB6061129.1"/>
    </source>
</evidence>
<comment type="caution">
    <text evidence="1">The sequence shown here is derived from an EMBL/GenBank/DDBJ whole genome shotgun (WGS) entry which is preliminary data.</text>
</comment>
<gene>
    <name evidence="1" type="ORF">HNQ93_004007</name>
</gene>
<evidence type="ECO:0000313" key="2">
    <source>
        <dbReference type="Proteomes" id="UP000532746"/>
    </source>
</evidence>
<dbReference type="EMBL" id="JACHGG010000008">
    <property type="protein sequence ID" value="MBB6061129.1"/>
    <property type="molecule type" value="Genomic_DNA"/>
</dbReference>
<organism evidence="1 2">
    <name type="scientific">Hymenobacter luteus</name>
    <dbReference type="NCBI Taxonomy" id="1411122"/>
    <lineage>
        <taxon>Bacteria</taxon>
        <taxon>Pseudomonadati</taxon>
        <taxon>Bacteroidota</taxon>
        <taxon>Cytophagia</taxon>
        <taxon>Cytophagales</taxon>
        <taxon>Hymenobacteraceae</taxon>
        <taxon>Hymenobacter</taxon>
    </lineage>
</organism>
<protein>
    <submittedName>
        <fullName evidence="1">Uncharacterized protein</fullName>
    </submittedName>
</protein>
<keyword evidence="2" id="KW-1185">Reference proteome</keyword>
<sequence length="62" mass="7075">MFRALWPSLAARQYALLETKQKMPEKTYLPAALARFAAVRLRPASYLWALRQLGAQLLITLS</sequence>
<dbReference type="AlphaFoldDB" id="A0A7W9T647"/>
<accession>A0A7W9T647</accession>
<dbReference type="Proteomes" id="UP000532746">
    <property type="component" value="Unassembled WGS sequence"/>
</dbReference>
<proteinExistence type="predicted"/>
<reference evidence="1 2" key="1">
    <citation type="submission" date="2020-08" db="EMBL/GenBank/DDBJ databases">
        <title>Genomic Encyclopedia of Type Strains, Phase IV (KMG-IV): sequencing the most valuable type-strain genomes for metagenomic binning, comparative biology and taxonomic classification.</title>
        <authorList>
            <person name="Goeker M."/>
        </authorList>
    </citation>
    <scope>NUCLEOTIDE SEQUENCE [LARGE SCALE GENOMIC DNA]</scope>
    <source>
        <strain evidence="1 2">DSM 26718</strain>
    </source>
</reference>